<evidence type="ECO:0000313" key="3">
    <source>
        <dbReference type="Proteomes" id="UP000198785"/>
    </source>
</evidence>
<name>A0A1I6R239_9SPHI</name>
<feature type="chain" id="PRO_5011728449" description="Lipocalin-like domain-containing protein" evidence="1">
    <location>
        <begin position="28"/>
        <end position="188"/>
    </location>
</feature>
<proteinExistence type="predicted"/>
<gene>
    <name evidence="2" type="ORF">SAMN05660206_10330</name>
</gene>
<dbReference type="RefSeq" id="WP_093364118.1">
    <property type="nucleotide sequence ID" value="NZ_FOZZ01000003.1"/>
</dbReference>
<evidence type="ECO:0008006" key="4">
    <source>
        <dbReference type="Google" id="ProtNLM"/>
    </source>
</evidence>
<dbReference type="Proteomes" id="UP000198785">
    <property type="component" value="Unassembled WGS sequence"/>
</dbReference>
<evidence type="ECO:0000256" key="1">
    <source>
        <dbReference type="SAM" id="SignalP"/>
    </source>
</evidence>
<keyword evidence="1" id="KW-0732">Signal</keyword>
<keyword evidence="3" id="KW-1185">Reference proteome</keyword>
<dbReference type="OrthoDB" id="1121756at2"/>
<sequence>MQKHKHFLSFAALFAVILLLTSCGAQKKTSTGGGVSSGVSQADGPSASQWRNGLKGKWVLNSVNREDIPSTYTIKNIFDEAPVDCFIGSVWTLPGGNYRGSIAFNAAGNLCADGAVRTIVWSVYDGAKEGAYPQFQFKKVYSGEKASNVTSGYRLNLSYSDGQSLVMRMPVSLENGSGNLVLNFSRVE</sequence>
<organism evidence="2 3">
    <name type="scientific">Sphingobacterium wenxiniae</name>
    <dbReference type="NCBI Taxonomy" id="683125"/>
    <lineage>
        <taxon>Bacteria</taxon>
        <taxon>Pseudomonadati</taxon>
        <taxon>Bacteroidota</taxon>
        <taxon>Sphingobacteriia</taxon>
        <taxon>Sphingobacteriales</taxon>
        <taxon>Sphingobacteriaceae</taxon>
        <taxon>Sphingobacterium</taxon>
    </lineage>
</organism>
<accession>A0A1I6R239</accession>
<dbReference type="AlphaFoldDB" id="A0A1I6R239"/>
<evidence type="ECO:0000313" key="2">
    <source>
        <dbReference type="EMBL" id="SFS58735.1"/>
    </source>
</evidence>
<feature type="signal peptide" evidence="1">
    <location>
        <begin position="1"/>
        <end position="27"/>
    </location>
</feature>
<dbReference type="PROSITE" id="PS51257">
    <property type="entry name" value="PROKAR_LIPOPROTEIN"/>
    <property type="match status" value="1"/>
</dbReference>
<dbReference type="EMBL" id="FOZZ01000003">
    <property type="protein sequence ID" value="SFS58735.1"/>
    <property type="molecule type" value="Genomic_DNA"/>
</dbReference>
<protein>
    <recommendedName>
        <fullName evidence="4">Lipocalin-like domain-containing protein</fullName>
    </recommendedName>
</protein>
<dbReference type="STRING" id="683125.SAMN05660206_10330"/>
<reference evidence="2 3" key="1">
    <citation type="submission" date="2016-10" db="EMBL/GenBank/DDBJ databases">
        <authorList>
            <person name="de Groot N.N."/>
        </authorList>
    </citation>
    <scope>NUCLEOTIDE SEQUENCE [LARGE SCALE GENOMIC DNA]</scope>
    <source>
        <strain evidence="2 3">DSM 22789</strain>
    </source>
</reference>